<organism evidence="1 2">
    <name type="scientific">Actinocatenispora thailandica</name>
    <dbReference type="NCBI Taxonomy" id="227318"/>
    <lineage>
        <taxon>Bacteria</taxon>
        <taxon>Bacillati</taxon>
        <taxon>Actinomycetota</taxon>
        <taxon>Actinomycetes</taxon>
        <taxon>Micromonosporales</taxon>
        <taxon>Micromonosporaceae</taxon>
        <taxon>Actinocatenispora</taxon>
    </lineage>
</organism>
<accession>A0A7R7I131</accession>
<evidence type="ECO:0000313" key="1">
    <source>
        <dbReference type="EMBL" id="BCJ39231.1"/>
    </source>
</evidence>
<gene>
    <name evidence="1" type="ORF">Athai_67340</name>
</gene>
<evidence type="ECO:0000313" key="2">
    <source>
        <dbReference type="Proteomes" id="UP000611640"/>
    </source>
</evidence>
<protein>
    <submittedName>
        <fullName evidence="1">Uncharacterized protein</fullName>
    </submittedName>
</protein>
<sequence length="93" mass="10470">MKTGFYIHAILDYSDPSLDIPVVYPNIDHEVDESQFQIRVVAAYREVIETANVMASEGDSPNIEGLREKFRSTVKPISRDFGMTASEWDNSAS</sequence>
<reference evidence="1 2" key="1">
    <citation type="submission" date="2020-08" db="EMBL/GenBank/DDBJ databases">
        <title>Whole genome shotgun sequence of Actinocatenispora thailandica NBRC 105041.</title>
        <authorList>
            <person name="Komaki H."/>
            <person name="Tamura T."/>
        </authorList>
    </citation>
    <scope>NUCLEOTIDE SEQUENCE [LARGE SCALE GENOMIC DNA]</scope>
    <source>
        <strain evidence="1 2">NBRC 105041</strain>
    </source>
</reference>
<dbReference type="AlphaFoldDB" id="A0A7R7I131"/>
<proteinExistence type="predicted"/>
<keyword evidence="2" id="KW-1185">Reference proteome</keyword>
<name>A0A7R7I131_9ACTN</name>
<dbReference type="KEGG" id="atl:Athai_67340"/>
<dbReference type="EMBL" id="AP023355">
    <property type="protein sequence ID" value="BCJ39231.1"/>
    <property type="molecule type" value="Genomic_DNA"/>
</dbReference>
<dbReference type="Proteomes" id="UP000611640">
    <property type="component" value="Chromosome"/>
</dbReference>